<comment type="similarity">
    <text evidence="6">Belongs to the ribulose-phosphate 3-epimerase family.</text>
</comment>
<dbReference type="Pfam" id="PF00834">
    <property type="entry name" value="Ribul_P_3_epim"/>
    <property type="match status" value="1"/>
</dbReference>
<accession>A0A6J6E1A0</accession>
<dbReference type="InterPro" id="IPR026019">
    <property type="entry name" value="Ribul_P_3_epim"/>
</dbReference>
<sequence>MSLRIYPSILSADFVNLEAEIARISSADGVHCDVMDNHFVEAISFGPQTIRRIVQVSSVPVDVHLMIENPDKFAPGYGEIGAHSVTFHVEAAKDVEDTIRAIQDTGARAAIALKPGTAPEPYFPMFHLADMVLVMTVEPGAGGQPFLREMMTKLDAVATYVADHNLSALVQVDGGITVDTLPIARAHGADTFVAGSSVYSAGNPAENIAALRAAANRTEE</sequence>
<dbReference type="GO" id="GO:0046872">
    <property type="term" value="F:metal ion binding"/>
    <property type="evidence" value="ECO:0007669"/>
    <property type="project" value="UniProtKB-KW"/>
</dbReference>
<dbReference type="InterPro" id="IPR013785">
    <property type="entry name" value="Aldolase_TIM"/>
</dbReference>
<evidence type="ECO:0000256" key="8">
    <source>
        <dbReference type="ARBA" id="ARBA00022723"/>
    </source>
</evidence>
<dbReference type="FunFam" id="3.20.20.70:FF:000004">
    <property type="entry name" value="Ribulose-phosphate 3-epimerase"/>
    <property type="match status" value="1"/>
</dbReference>
<dbReference type="EC" id="5.1.3.1" evidence="7"/>
<evidence type="ECO:0000256" key="1">
    <source>
        <dbReference type="ARBA" id="ARBA00001782"/>
    </source>
</evidence>
<organism evidence="10">
    <name type="scientific">freshwater metagenome</name>
    <dbReference type="NCBI Taxonomy" id="449393"/>
    <lineage>
        <taxon>unclassified sequences</taxon>
        <taxon>metagenomes</taxon>
        <taxon>ecological metagenomes</taxon>
    </lineage>
</organism>
<dbReference type="EMBL" id="CAEZTM010000023">
    <property type="protein sequence ID" value="CAB4570162.1"/>
    <property type="molecule type" value="Genomic_DNA"/>
</dbReference>
<evidence type="ECO:0000256" key="7">
    <source>
        <dbReference type="ARBA" id="ARBA00013188"/>
    </source>
</evidence>
<evidence type="ECO:0000256" key="2">
    <source>
        <dbReference type="ARBA" id="ARBA00001936"/>
    </source>
</evidence>
<evidence type="ECO:0000313" key="10">
    <source>
        <dbReference type="EMBL" id="CAB4570162.1"/>
    </source>
</evidence>
<comment type="cofactor">
    <cofactor evidence="3">
        <name>Co(2+)</name>
        <dbReference type="ChEBI" id="CHEBI:48828"/>
    </cofactor>
</comment>
<dbReference type="CDD" id="cd00429">
    <property type="entry name" value="RPE"/>
    <property type="match status" value="1"/>
</dbReference>
<dbReference type="GO" id="GO:0004750">
    <property type="term" value="F:D-ribulose-phosphate 3-epimerase activity"/>
    <property type="evidence" value="ECO:0007669"/>
    <property type="project" value="UniProtKB-EC"/>
</dbReference>
<dbReference type="SUPFAM" id="SSF51366">
    <property type="entry name" value="Ribulose-phoshate binding barrel"/>
    <property type="match status" value="1"/>
</dbReference>
<dbReference type="NCBIfam" id="NF004076">
    <property type="entry name" value="PRK05581.1-4"/>
    <property type="match status" value="1"/>
</dbReference>
<gene>
    <name evidence="10" type="ORF">UFOPK1684_00653</name>
</gene>
<protein>
    <recommendedName>
        <fullName evidence="7">ribulose-phosphate 3-epimerase</fullName>
        <ecNumber evidence="7">5.1.3.1</ecNumber>
    </recommendedName>
</protein>
<evidence type="ECO:0000256" key="3">
    <source>
        <dbReference type="ARBA" id="ARBA00001941"/>
    </source>
</evidence>
<dbReference type="NCBIfam" id="TIGR01163">
    <property type="entry name" value="rpe"/>
    <property type="match status" value="1"/>
</dbReference>
<dbReference type="GO" id="GO:0005737">
    <property type="term" value="C:cytoplasm"/>
    <property type="evidence" value="ECO:0007669"/>
    <property type="project" value="UniProtKB-ARBA"/>
</dbReference>
<proteinExistence type="inferred from homology"/>
<dbReference type="PANTHER" id="PTHR11749">
    <property type="entry name" value="RIBULOSE-5-PHOSPHATE-3-EPIMERASE"/>
    <property type="match status" value="1"/>
</dbReference>
<keyword evidence="8" id="KW-0479">Metal-binding</keyword>
<dbReference type="InterPro" id="IPR000056">
    <property type="entry name" value="Ribul_P_3_epim-like"/>
</dbReference>
<evidence type="ECO:0000256" key="9">
    <source>
        <dbReference type="ARBA" id="ARBA00023235"/>
    </source>
</evidence>
<dbReference type="GO" id="GO:0006098">
    <property type="term" value="P:pentose-phosphate shunt"/>
    <property type="evidence" value="ECO:0007669"/>
    <property type="project" value="InterPro"/>
</dbReference>
<dbReference type="GO" id="GO:0005975">
    <property type="term" value="P:carbohydrate metabolic process"/>
    <property type="evidence" value="ECO:0007669"/>
    <property type="project" value="InterPro"/>
</dbReference>
<dbReference type="HAMAP" id="MF_02227">
    <property type="entry name" value="RPE"/>
    <property type="match status" value="1"/>
</dbReference>
<dbReference type="AlphaFoldDB" id="A0A6J6E1A0"/>
<comment type="cofactor">
    <cofactor evidence="4">
        <name>Zn(2+)</name>
        <dbReference type="ChEBI" id="CHEBI:29105"/>
    </cofactor>
</comment>
<dbReference type="PIRSF" id="PIRSF001461">
    <property type="entry name" value="RPE"/>
    <property type="match status" value="1"/>
</dbReference>
<dbReference type="InterPro" id="IPR011060">
    <property type="entry name" value="RibuloseP-bd_barrel"/>
</dbReference>
<evidence type="ECO:0000256" key="6">
    <source>
        <dbReference type="ARBA" id="ARBA00009541"/>
    </source>
</evidence>
<evidence type="ECO:0000256" key="5">
    <source>
        <dbReference type="ARBA" id="ARBA00001954"/>
    </source>
</evidence>
<evidence type="ECO:0000256" key="4">
    <source>
        <dbReference type="ARBA" id="ARBA00001947"/>
    </source>
</evidence>
<dbReference type="Gene3D" id="3.20.20.70">
    <property type="entry name" value="Aldolase class I"/>
    <property type="match status" value="1"/>
</dbReference>
<reference evidence="10" key="1">
    <citation type="submission" date="2020-05" db="EMBL/GenBank/DDBJ databases">
        <authorList>
            <person name="Chiriac C."/>
            <person name="Salcher M."/>
            <person name="Ghai R."/>
            <person name="Kavagutti S V."/>
        </authorList>
    </citation>
    <scope>NUCLEOTIDE SEQUENCE</scope>
</reference>
<comment type="cofactor">
    <cofactor evidence="2">
        <name>Mn(2+)</name>
        <dbReference type="ChEBI" id="CHEBI:29035"/>
    </cofactor>
</comment>
<name>A0A6J6E1A0_9ZZZZ</name>
<dbReference type="PROSITE" id="PS01086">
    <property type="entry name" value="RIBUL_P_3_EPIMER_2"/>
    <property type="match status" value="1"/>
</dbReference>
<keyword evidence="9" id="KW-0413">Isomerase</keyword>
<comment type="catalytic activity">
    <reaction evidence="1">
        <text>D-ribulose 5-phosphate = D-xylulose 5-phosphate</text>
        <dbReference type="Rhea" id="RHEA:13677"/>
        <dbReference type="ChEBI" id="CHEBI:57737"/>
        <dbReference type="ChEBI" id="CHEBI:58121"/>
        <dbReference type="EC" id="5.1.3.1"/>
    </reaction>
</comment>
<comment type="cofactor">
    <cofactor evidence="5">
        <name>Fe(2+)</name>
        <dbReference type="ChEBI" id="CHEBI:29033"/>
    </cofactor>
</comment>